<accession>A0A367M3X5</accession>
<organism evidence="2 3">
    <name type="scientific">Pseudomonas aeruginosa</name>
    <dbReference type="NCBI Taxonomy" id="287"/>
    <lineage>
        <taxon>Bacteria</taxon>
        <taxon>Pseudomonadati</taxon>
        <taxon>Pseudomonadota</taxon>
        <taxon>Gammaproteobacteria</taxon>
        <taxon>Pseudomonadales</taxon>
        <taxon>Pseudomonadaceae</taxon>
        <taxon>Pseudomonas</taxon>
    </lineage>
</organism>
<gene>
    <name evidence="2" type="ORF">DT376_28165</name>
</gene>
<name>A0A367M3X5_PSEAI</name>
<dbReference type="Proteomes" id="UP000253594">
    <property type="component" value="Unassembled WGS sequence"/>
</dbReference>
<evidence type="ECO:0000256" key="1">
    <source>
        <dbReference type="SAM" id="MobiDB-lite"/>
    </source>
</evidence>
<feature type="compositionally biased region" description="Low complexity" evidence="1">
    <location>
        <begin position="15"/>
        <end position="24"/>
    </location>
</feature>
<comment type="caution">
    <text evidence="2">The sequence shown here is derived from an EMBL/GenBank/DDBJ whole genome shotgun (WGS) entry which is preliminary data.</text>
</comment>
<dbReference type="EMBL" id="QORE01001314">
    <property type="protein sequence ID" value="RCI71613.1"/>
    <property type="molecule type" value="Genomic_DNA"/>
</dbReference>
<feature type="region of interest" description="Disordered" evidence="1">
    <location>
        <begin position="13"/>
        <end position="58"/>
    </location>
</feature>
<sequence>RIRDKLDAYVEEFDPAIAEEAAPPQADPDTEEHPPASAAVRTDAPAAPRQRTQRPRRTRDFELLVDTFRQARAELPAEEFKQLDIRISGLGRIPLRAYFQHIAYATPGSAGKVFYGGADLVRRYGAPSRPQGFRFKFRDRIDGKPVFLYVAPETLQGYPHRRYLEDILGCAETVRYFTLYALGRLIEAPSGKSYSLEPDALRHLAIIPGPAKDDASQSSS</sequence>
<protein>
    <submittedName>
        <fullName evidence="2">Uncharacterized protein</fullName>
    </submittedName>
</protein>
<proteinExistence type="predicted"/>
<reference evidence="2 3" key="1">
    <citation type="submission" date="2018-07" db="EMBL/GenBank/DDBJ databases">
        <title>Mechanisms of high-level aminoglycoside resistance among Gram-negative pathogens in Brazil.</title>
        <authorList>
            <person name="Ballaben A.S."/>
            <person name="Darini A.L.C."/>
            <person name="Doi Y."/>
        </authorList>
    </citation>
    <scope>NUCLEOTIDE SEQUENCE [LARGE SCALE GENOMIC DNA]</scope>
    <source>
        <strain evidence="2 3">B2-305</strain>
    </source>
</reference>
<feature type="non-terminal residue" evidence="2">
    <location>
        <position position="1"/>
    </location>
</feature>
<evidence type="ECO:0000313" key="3">
    <source>
        <dbReference type="Proteomes" id="UP000253594"/>
    </source>
</evidence>
<evidence type="ECO:0000313" key="2">
    <source>
        <dbReference type="EMBL" id="RCI71613.1"/>
    </source>
</evidence>
<dbReference type="AlphaFoldDB" id="A0A367M3X5"/>